<dbReference type="AlphaFoldDB" id="A0A6J4U0I8"/>
<evidence type="ECO:0000313" key="1">
    <source>
        <dbReference type="EMBL" id="CAA9537565.1"/>
    </source>
</evidence>
<dbReference type="EMBL" id="CADCVT010000486">
    <property type="protein sequence ID" value="CAA9537565.1"/>
    <property type="molecule type" value="Genomic_DNA"/>
</dbReference>
<reference evidence="1" key="1">
    <citation type="submission" date="2020-02" db="EMBL/GenBank/DDBJ databases">
        <authorList>
            <person name="Meier V. D."/>
        </authorList>
    </citation>
    <scope>NUCLEOTIDE SEQUENCE</scope>
    <source>
        <strain evidence="1">AVDCRST_MAG85</strain>
    </source>
</reference>
<protein>
    <submittedName>
        <fullName evidence="1">Uncharacterized protein</fullName>
    </submittedName>
</protein>
<sequence length="48" mass="5559">DPLPPLVRLAGDRRVDALGQRRVRAADRRGMVERERPRAVLERRGRDV</sequence>
<proteinExistence type="predicted"/>
<accession>A0A6J4U0I8</accession>
<name>A0A6J4U0I8_9ACTN</name>
<feature type="non-terminal residue" evidence="1">
    <location>
        <position position="48"/>
    </location>
</feature>
<feature type="non-terminal residue" evidence="1">
    <location>
        <position position="1"/>
    </location>
</feature>
<organism evidence="1">
    <name type="scientific">uncultured Solirubrobacteraceae bacterium</name>
    <dbReference type="NCBI Taxonomy" id="1162706"/>
    <lineage>
        <taxon>Bacteria</taxon>
        <taxon>Bacillati</taxon>
        <taxon>Actinomycetota</taxon>
        <taxon>Thermoleophilia</taxon>
        <taxon>Solirubrobacterales</taxon>
        <taxon>Solirubrobacteraceae</taxon>
        <taxon>environmental samples</taxon>
    </lineage>
</organism>
<gene>
    <name evidence="1" type="ORF">AVDCRST_MAG85-4273</name>
</gene>